<evidence type="ECO:0000313" key="2">
    <source>
        <dbReference type="Proteomes" id="UP001066276"/>
    </source>
</evidence>
<gene>
    <name evidence="1" type="ORF">NDU88_000599</name>
</gene>
<name>A0AAV7S7F4_PLEWA</name>
<comment type="caution">
    <text evidence="1">The sequence shown here is derived from an EMBL/GenBank/DDBJ whole genome shotgun (WGS) entry which is preliminary data.</text>
</comment>
<dbReference type="EMBL" id="JANPWB010000008">
    <property type="protein sequence ID" value="KAJ1160097.1"/>
    <property type="molecule type" value="Genomic_DNA"/>
</dbReference>
<dbReference type="Proteomes" id="UP001066276">
    <property type="component" value="Chromosome 4_2"/>
</dbReference>
<reference evidence="1" key="1">
    <citation type="journal article" date="2022" name="bioRxiv">
        <title>Sequencing and chromosome-scale assembly of the giantPleurodeles waltlgenome.</title>
        <authorList>
            <person name="Brown T."/>
            <person name="Elewa A."/>
            <person name="Iarovenko S."/>
            <person name="Subramanian E."/>
            <person name="Araus A.J."/>
            <person name="Petzold A."/>
            <person name="Susuki M."/>
            <person name="Suzuki K.-i.T."/>
            <person name="Hayashi T."/>
            <person name="Toyoda A."/>
            <person name="Oliveira C."/>
            <person name="Osipova E."/>
            <person name="Leigh N.D."/>
            <person name="Simon A."/>
            <person name="Yun M.H."/>
        </authorList>
    </citation>
    <scope>NUCLEOTIDE SEQUENCE</scope>
    <source>
        <strain evidence="1">20211129_DDA</strain>
        <tissue evidence="1">Liver</tissue>
    </source>
</reference>
<dbReference type="AlphaFoldDB" id="A0AAV7S7F4"/>
<sequence>MLAAWISEDGPCPLENISAATGDVWSKPEKRKPYLRAGTELEKPEEDFGLGVAHMWYTPPEGISYHLETLRRTPSMAA</sequence>
<organism evidence="1 2">
    <name type="scientific">Pleurodeles waltl</name>
    <name type="common">Iberian ribbed newt</name>
    <dbReference type="NCBI Taxonomy" id="8319"/>
    <lineage>
        <taxon>Eukaryota</taxon>
        <taxon>Metazoa</taxon>
        <taxon>Chordata</taxon>
        <taxon>Craniata</taxon>
        <taxon>Vertebrata</taxon>
        <taxon>Euteleostomi</taxon>
        <taxon>Amphibia</taxon>
        <taxon>Batrachia</taxon>
        <taxon>Caudata</taxon>
        <taxon>Salamandroidea</taxon>
        <taxon>Salamandridae</taxon>
        <taxon>Pleurodelinae</taxon>
        <taxon>Pleurodeles</taxon>
    </lineage>
</organism>
<keyword evidence="2" id="KW-1185">Reference proteome</keyword>
<evidence type="ECO:0000313" key="1">
    <source>
        <dbReference type="EMBL" id="KAJ1160097.1"/>
    </source>
</evidence>
<proteinExistence type="predicted"/>
<protein>
    <submittedName>
        <fullName evidence="1">Uncharacterized protein</fullName>
    </submittedName>
</protein>
<accession>A0AAV7S7F4</accession>